<reference evidence="2" key="1">
    <citation type="journal article" date="2018" name="BMC Genomics">
        <title>Genomic insights into host adaptation between the wheat stripe rust pathogen (Puccinia striiformis f. sp. tritici) and the barley stripe rust pathogen (Puccinia striiformis f. sp. hordei).</title>
        <authorList>
            <person name="Xia C."/>
            <person name="Wang M."/>
            <person name="Yin C."/>
            <person name="Cornejo O.E."/>
            <person name="Hulbert S.H."/>
            <person name="Chen X."/>
        </authorList>
    </citation>
    <scope>NUCLEOTIDE SEQUENCE [LARGE SCALE GENOMIC DNA]</scope>
    <source>
        <strain evidence="2">93-210</strain>
    </source>
</reference>
<evidence type="ECO:0000313" key="2">
    <source>
        <dbReference type="Proteomes" id="UP001060170"/>
    </source>
</evidence>
<dbReference type="EMBL" id="CM045876">
    <property type="protein sequence ID" value="KAI7942550.1"/>
    <property type="molecule type" value="Genomic_DNA"/>
</dbReference>
<reference evidence="1 2" key="3">
    <citation type="journal article" date="2022" name="Microbiol. Spectr.">
        <title>Folding features and dynamics of 3D genome architecture in plant fungal pathogens.</title>
        <authorList>
            <person name="Xia C."/>
        </authorList>
    </citation>
    <scope>NUCLEOTIDE SEQUENCE [LARGE SCALE GENOMIC DNA]</scope>
    <source>
        <strain evidence="1 2">93-210</strain>
    </source>
</reference>
<organism evidence="1 2">
    <name type="scientific">Puccinia striiformis f. sp. tritici</name>
    <dbReference type="NCBI Taxonomy" id="168172"/>
    <lineage>
        <taxon>Eukaryota</taxon>
        <taxon>Fungi</taxon>
        <taxon>Dikarya</taxon>
        <taxon>Basidiomycota</taxon>
        <taxon>Pucciniomycotina</taxon>
        <taxon>Pucciniomycetes</taxon>
        <taxon>Pucciniales</taxon>
        <taxon>Pucciniaceae</taxon>
        <taxon>Puccinia</taxon>
    </lineage>
</organism>
<name>A0ACC0E0B0_9BASI</name>
<gene>
    <name evidence="1" type="ORF">MJO28_012577</name>
</gene>
<accession>A0ACC0E0B0</accession>
<comment type="caution">
    <text evidence="1">The sequence shown here is derived from an EMBL/GenBank/DDBJ whole genome shotgun (WGS) entry which is preliminary data.</text>
</comment>
<proteinExistence type="predicted"/>
<keyword evidence="2" id="KW-1185">Reference proteome</keyword>
<sequence>MKMGMVLIVLDNKGVEELVDVNSRVLLIAMGPNSLQVARLLGEGPIVPFNIKRLTYEKGADDSSSAEQVVEQLPVASGFAKLWSNDDYDCEFIQTIFTKKYEDE</sequence>
<reference evidence="2" key="2">
    <citation type="journal article" date="2018" name="Mol. Plant Microbe Interact.">
        <title>Genome sequence resources for the wheat stripe rust pathogen (Puccinia striiformis f. sp. tritici) and the barley stripe rust pathogen (Puccinia striiformis f. sp. hordei).</title>
        <authorList>
            <person name="Xia C."/>
            <person name="Wang M."/>
            <person name="Yin C."/>
            <person name="Cornejo O.E."/>
            <person name="Hulbert S.H."/>
            <person name="Chen X."/>
        </authorList>
    </citation>
    <scope>NUCLEOTIDE SEQUENCE [LARGE SCALE GENOMIC DNA]</scope>
    <source>
        <strain evidence="2">93-210</strain>
    </source>
</reference>
<evidence type="ECO:0000313" key="1">
    <source>
        <dbReference type="EMBL" id="KAI7942550.1"/>
    </source>
</evidence>
<dbReference type="Proteomes" id="UP001060170">
    <property type="component" value="Chromosome 12"/>
</dbReference>
<protein>
    <submittedName>
        <fullName evidence="1">Uncharacterized protein</fullName>
    </submittedName>
</protein>